<feature type="non-terminal residue" evidence="2">
    <location>
        <position position="314"/>
    </location>
</feature>
<dbReference type="AlphaFoldDB" id="A0A6J4URW0"/>
<feature type="compositionally biased region" description="Basic and acidic residues" evidence="1">
    <location>
        <begin position="15"/>
        <end position="25"/>
    </location>
</feature>
<feature type="compositionally biased region" description="Basic and acidic residues" evidence="1">
    <location>
        <begin position="211"/>
        <end position="225"/>
    </location>
</feature>
<evidence type="ECO:0000313" key="2">
    <source>
        <dbReference type="EMBL" id="CAA9557280.1"/>
    </source>
</evidence>
<feature type="compositionally biased region" description="Basic and acidic residues" evidence="1">
    <location>
        <begin position="277"/>
        <end position="289"/>
    </location>
</feature>
<proteinExistence type="predicted"/>
<feature type="compositionally biased region" description="Basic and acidic residues" evidence="1">
    <location>
        <begin position="115"/>
        <end position="181"/>
    </location>
</feature>
<evidence type="ECO:0000256" key="1">
    <source>
        <dbReference type="SAM" id="MobiDB-lite"/>
    </source>
</evidence>
<feature type="non-terminal residue" evidence="2">
    <location>
        <position position="1"/>
    </location>
</feature>
<name>A0A6J4URW0_9BACT</name>
<accession>A0A6J4URW0</accession>
<feature type="region of interest" description="Disordered" evidence="1">
    <location>
        <begin position="1"/>
        <end position="45"/>
    </location>
</feature>
<dbReference type="EMBL" id="CADCWG010000149">
    <property type="protein sequence ID" value="CAA9557280.1"/>
    <property type="molecule type" value="Genomic_DNA"/>
</dbReference>
<feature type="compositionally biased region" description="Basic and acidic residues" evidence="1">
    <location>
        <begin position="304"/>
        <end position="314"/>
    </location>
</feature>
<feature type="compositionally biased region" description="Basic and acidic residues" evidence="1">
    <location>
        <begin position="95"/>
        <end position="107"/>
    </location>
</feature>
<organism evidence="2">
    <name type="scientific">uncultured Thermomicrobiales bacterium</name>
    <dbReference type="NCBI Taxonomy" id="1645740"/>
    <lineage>
        <taxon>Bacteria</taxon>
        <taxon>Pseudomonadati</taxon>
        <taxon>Thermomicrobiota</taxon>
        <taxon>Thermomicrobia</taxon>
        <taxon>Thermomicrobiales</taxon>
        <taxon>environmental samples</taxon>
    </lineage>
</organism>
<reference evidence="2" key="1">
    <citation type="submission" date="2020-02" db="EMBL/GenBank/DDBJ databases">
        <authorList>
            <person name="Meier V. D."/>
        </authorList>
    </citation>
    <scope>NUCLEOTIDE SEQUENCE</scope>
    <source>
        <strain evidence="2">AVDCRST_MAG49</strain>
    </source>
</reference>
<feature type="region of interest" description="Disordered" evidence="1">
    <location>
        <begin position="253"/>
        <end position="314"/>
    </location>
</feature>
<sequence length="314" mass="33814">GDDPCPGAPTPLAVDRPHQLRRPDPVRGGGRPPASPPPGLGRGALRAARALHGALSLPVPLDGRDLAALQPQRLLLGPLAVGGRPPVAELPGHLGRREHPPGGDQHGDHHRRLHGGHDPDHLDERLRPDPLRLPRAEVCDGRAADDLSGPRRDADHPDLLREPVAEPDRRLEERGRGDPGHDRRRPGLQHLPADQPLPDVTRRALRRGGGRRRELLRRLPADRLPADPPGPGDDLAADLHGRLERLPRAAGLPLAGAGLSDPDDRPDPVLEAVPDPLPRDGGRRGRDAGPGRPRLRLPPALLHPRPDRGRDEGV</sequence>
<gene>
    <name evidence="2" type="ORF">AVDCRST_MAG49-2200</name>
</gene>
<protein>
    <submittedName>
        <fullName evidence="2">ABC transporter, permease protein 2 (Cluster 1, maltose/g3p/polyamine/iron)</fullName>
    </submittedName>
</protein>
<feature type="region of interest" description="Disordered" evidence="1">
    <location>
        <begin position="75"/>
        <end position="241"/>
    </location>
</feature>